<organism evidence="12 13">
    <name type="scientific">Cedecea neteri</name>
    <dbReference type="NCBI Taxonomy" id="158822"/>
    <lineage>
        <taxon>Bacteria</taxon>
        <taxon>Pseudomonadati</taxon>
        <taxon>Pseudomonadota</taxon>
        <taxon>Gammaproteobacteria</taxon>
        <taxon>Enterobacterales</taxon>
        <taxon>Enterobacteriaceae</taxon>
        <taxon>Cedecea</taxon>
    </lineage>
</organism>
<evidence type="ECO:0000313" key="13">
    <source>
        <dbReference type="Proteomes" id="UP000251197"/>
    </source>
</evidence>
<evidence type="ECO:0000256" key="4">
    <source>
        <dbReference type="ARBA" id="ARBA00022475"/>
    </source>
</evidence>
<evidence type="ECO:0000256" key="3">
    <source>
        <dbReference type="ARBA" id="ARBA00022448"/>
    </source>
</evidence>
<dbReference type="AlphaFoldDB" id="A0A2X3J4I9"/>
<evidence type="ECO:0000256" key="8">
    <source>
        <dbReference type="ARBA" id="ARBA00038852"/>
    </source>
</evidence>
<comment type="catalytic activity">
    <reaction evidence="9">
        <text>a dipeptide(out) + ATP + H2O = a dipeptide(in) + ADP + phosphate + H(+)</text>
        <dbReference type="Rhea" id="RHEA:23120"/>
        <dbReference type="ChEBI" id="CHEBI:15377"/>
        <dbReference type="ChEBI" id="CHEBI:15378"/>
        <dbReference type="ChEBI" id="CHEBI:30616"/>
        <dbReference type="ChEBI" id="CHEBI:43474"/>
        <dbReference type="ChEBI" id="CHEBI:90799"/>
        <dbReference type="ChEBI" id="CHEBI:456216"/>
        <dbReference type="EC" id="7.4.2.9"/>
    </reaction>
</comment>
<accession>A0A2X3J4I9</accession>
<dbReference type="InterPro" id="IPR003593">
    <property type="entry name" value="AAA+_ATPase"/>
</dbReference>
<proteinExistence type="inferred from homology"/>
<feature type="compositionally biased region" description="Basic and acidic residues" evidence="10">
    <location>
        <begin position="126"/>
        <end position="138"/>
    </location>
</feature>
<keyword evidence="12" id="KW-0378">Hydrolase</keyword>
<feature type="domain" description="AAA+ ATPase" evidence="11">
    <location>
        <begin position="33"/>
        <end position="132"/>
    </location>
</feature>
<name>A0A2X3J4I9_9ENTR</name>
<evidence type="ECO:0000256" key="7">
    <source>
        <dbReference type="ARBA" id="ARBA00023136"/>
    </source>
</evidence>
<dbReference type="InterPro" id="IPR003439">
    <property type="entry name" value="ABC_transporter-like_ATP-bd"/>
</dbReference>
<dbReference type="PANTHER" id="PTHR43297">
    <property type="entry name" value="OLIGOPEPTIDE TRANSPORT ATP-BINDING PROTEIN APPD"/>
    <property type="match status" value="1"/>
</dbReference>
<sequence length="148" mass="16128">MRNLLEIDNLKTSFFTREGEVQAVRGVTFSVQRGEVVGIVGESGCGKSVTCKSVISLLGSHGKVVGGHIRFQGEDLARKTAEQMRHLRGSEIAMIFQDPMTALNPVLTIGAADERDPYSPPAFKQEGGERKGYRDAWTGRHQPAGETL</sequence>
<dbReference type="SMART" id="SM00382">
    <property type="entry name" value="AAA"/>
    <property type="match status" value="1"/>
</dbReference>
<comment type="similarity">
    <text evidence="2">Belongs to the ABC transporter superfamily.</text>
</comment>
<dbReference type="GO" id="GO:0005524">
    <property type="term" value="F:ATP binding"/>
    <property type="evidence" value="ECO:0007669"/>
    <property type="project" value="UniProtKB-KW"/>
</dbReference>
<keyword evidence="5" id="KW-0547">Nucleotide-binding</keyword>
<protein>
    <recommendedName>
        <fullName evidence="8">ABC-type dipeptide transporter</fullName>
        <ecNumber evidence="8">7.4.2.9</ecNumber>
    </recommendedName>
</protein>
<keyword evidence="3" id="KW-0813">Transport</keyword>
<dbReference type="PANTHER" id="PTHR43297:SF2">
    <property type="entry name" value="DIPEPTIDE TRANSPORT ATP-BINDING PROTEIN DPPD"/>
    <property type="match status" value="1"/>
</dbReference>
<evidence type="ECO:0000256" key="5">
    <source>
        <dbReference type="ARBA" id="ARBA00022741"/>
    </source>
</evidence>
<dbReference type="Proteomes" id="UP000251197">
    <property type="component" value="Unassembled WGS sequence"/>
</dbReference>
<dbReference type="InterPro" id="IPR050388">
    <property type="entry name" value="ABC_Ni/Peptide_Import"/>
</dbReference>
<dbReference type="GO" id="GO:0005886">
    <property type="term" value="C:plasma membrane"/>
    <property type="evidence" value="ECO:0007669"/>
    <property type="project" value="UniProtKB-SubCell"/>
</dbReference>
<dbReference type="InterPro" id="IPR027417">
    <property type="entry name" value="P-loop_NTPase"/>
</dbReference>
<evidence type="ECO:0000256" key="9">
    <source>
        <dbReference type="ARBA" id="ARBA00047356"/>
    </source>
</evidence>
<feature type="region of interest" description="Disordered" evidence="10">
    <location>
        <begin position="112"/>
        <end position="148"/>
    </location>
</feature>
<comment type="subcellular location">
    <subcellularLocation>
        <location evidence="1">Cell inner membrane</location>
        <topology evidence="1">Peripheral membrane protein</topology>
    </subcellularLocation>
</comment>
<evidence type="ECO:0000313" key="12">
    <source>
        <dbReference type="EMBL" id="SQC90963.1"/>
    </source>
</evidence>
<keyword evidence="6 12" id="KW-0067">ATP-binding</keyword>
<dbReference type="EMBL" id="UAVU01000006">
    <property type="protein sequence ID" value="SQC90963.1"/>
    <property type="molecule type" value="Genomic_DNA"/>
</dbReference>
<evidence type="ECO:0000256" key="1">
    <source>
        <dbReference type="ARBA" id="ARBA00004417"/>
    </source>
</evidence>
<evidence type="ECO:0000256" key="2">
    <source>
        <dbReference type="ARBA" id="ARBA00005417"/>
    </source>
</evidence>
<keyword evidence="7" id="KW-0472">Membrane</keyword>
<keyword evidence="4" id="KW-1003">Cell membrane</keyword>
<evidence type="ECO:0000259" key="11">
    <source>
        <dbReference type="SMART" id="SM00382"/>
    </source>
</evidence>
<dbReference type="Gene3D" id="3.40.50.300">
    <property type="entry name" value="P-loop containing nucleotide triphosphate hydrolases"/>
    <property type="match status" value="1"/>
</dbReference>
<evidence type="ECO:0000256" key="10">
    <source>
        <dbReference type="SAM" id="MobiDB-lite"/>
    </source>
</evidence>
<dbReference type="GO" id="GO:0016887">
    <property type="term" value="F:ATP hydrolysis activity"/>
    <property type="evidence" value="ECO:0007669"/>
    <property type="project" value="InterPro"/>
</dbReference>
<dbReference type="EC" id="7.4.2.9" evidence="8"/>
<gene>
    <name evidence="12" type="primary">gsiA_14</name>
    <name evidence="12" type="ORF">NCTC12120_04109</name>
</gene>
<dbReference type="SUPFAM" id="SSF52540">
    <property type="entry name" value="P-loop containing nucleoside triphosphate hydrolases"/>
    <property type="match status" value="1"/>
</dbReference>
<evidence type="ECO:0000256" key="6">
    <source>
        <dbReference type="ARBA" id="ARBA00022840"/>
    </source>
</evidence>
<dbReference type="Pfam" id="PF00005">
    <property type="entry name" value="ABC_tran"/>
    <property type="match status" value="1"/>
</dbReference>
<reference evidence="12 13" key="1">
    <citation type="submission" date="2018-06" db="EMBL/GenBank/DDBJ databases">
        <authorList>
            <consortium name="Pathogen Informatics"/>
            <person name="Doyle S."/>
        </authorList>
    </citation>
    <scope>NUCLEOTIDE SEQUENCE [LARGE SCALE GENOMIC DNA]</scope>
    <source>
        <strain evidence="12 13">NCTC12120</strain>
    </source>
</reference>